<sequence length="87" mass="10100">MFTNKRSTPIRRSTSPYAQGRREPSPTMLAKIVSLLPPLPRVWRQSSRVMVQNDVHTSQEPTRYGVKITHRHTQTVIHETHTEINKV</sequence>
<accession>A0A286E6T0</accession>
<name>A0A286E6T0_9NEIS</name>
<dbReference type="Proteomes" id="UP000219669">
    <property type="component" value="Unassembled WGS sequence"/>
</dbReference>
<dbReference type="EMBL" id="OCNF01000004">
    <property type="protein sequence ID" value="SOD66606.1"/>
    <property type="molecule type" value="Genomic_DNA"/>
</dbReference>
<dbReference type="RefSeq" id="WP_097113743.1">
    <property type="nucleotide sequence ID" value="NZ_CP083931.1"/>
</dbReference>
<proteinExistence type="predicted"/>
<organism evidence="2 3">
    <name type="scientific">Alysiella filiformis DSM 16848</name>
    <dbReference type="NCBI Taxonomy" id="1120981"/>
    <lineage>
        <taxon>Bacteria</taxon>
        <taxon>Pseudomonadati</taxon>
        <taxon>Pseudomonadota</taxon>
        <taxon>Betaproteobacteria</taxon>
        <taxon>Neisseriales</taxon>
        <taxon>Neisseriaceae</taxon>
        <taxon>Alysiella</taxon>
    </lineage>
</organism>
<keyword evidence="3" id="KW-1185">Reference proteome</keyword>
<feature type="compositionally biased region" description="Polar residues" evidence="1">
    <location>
        <begin position="1"/>
        <end position="17"/>
    </location>
</feature>
<reference evidence="2 3" key="1">
    <citation type="submission" date="2017-09" db="EMBL/GenBank/DDBJ databases">
        <authorList>
            <person name="Ehlers B."/>
            <person name="Leendertz F.H."/>
        </authorList>
    </citation>
    <scope>NUCLEOTIDE SEQUENCE [LARGE SCALE GENOMIC DNA]</scope>
    <source>
        <strain evidence="2 3">DSM 16848</strain>
    </source>
</reference>
<protein>
    <submittedName>
        <fullName evidence="2">Uncharacterized protein</fullName>
    </submittedName>
</protein>
<gene>
    <name evidence="2" type="ORF">SAMN02746062_00665</name>
</gene>
<evidence type="ECO:0000256" key="1">
    <source>
        <dbReference type="SAM" id="MobiDB-lite"/>
    </source>
</evidence>
<evidence type="ECO:0000313" key="3">
    <source>
        <dbReference type="Proteomes" id="UP000219669"/>
    </source>
</evidence>
<evidence type="ECO:0000313" key="2">
    <source>
        <dbReference type="EMBL" id="SOD66606.1"/>
    </source>
</evidence>
<dbReference type="AlphaFoldDB" id="A0A286E6T0"/>
<feature type="region of interest" description="Disordered" evidence="1">
    <location>
        <begin position="1"/>
        <end position="25"/>
    </location>
</feature>